<dbReference type="AlphaFoldDB" id="A0A426X3U2"/>
<comment type="caution">
    <text evidence="2">The sequence shown here is derived from an EMBL/GenBank/DDBJ whole genome shotgun (WGS) entry which is preliminary data.</text>
</comment>
<name>A0A426X3U2_ENSVE</name>
<evidence type="ECO:0000313" key="2">
    <source>
        <dbReference type="EMBL" id="RRT34153.1"/>
    </source>
</evidence>
<protein>
    <submittedName>
        <fullName evidence="2">Uncharacterized protein</fullName>
    </submittedName>
</protein>
<reference evidence="2 3" key="1">
    <citation type="journal article" date="2014" name="Agronomy (Basel)">
        <title>A Draft Genome Sequence for Ensete ventricosum, the Drought-Tolerant Tree Against Hunger.</title>
        <authorList>
            <person name="Harrison J."/>
            <person name="Moore K.A."/>
            <person name="Paszkiewicz K."/>
            <person name="Jones T."/>
            <person name="Grant M."/>
            <person name="Ambacheew D."/>
            <person name="Muzemil S."/>
            <person name="Studholme D.J."/>
        </authorList>
    </citation>
    <scope>NUCLEOTIDE SEQUENCE [LARGE SCALE GENOMIC DNA]</scope>
</reference>
<evidence type="ECO:0000313" key="3">
    <source>
        <dbReference type="Proteomes" id="UP000287651"/>
    </source>
</evidence>
<gene>
    <name evidence="2" type="ORF">B296_00034454</name>
</gene>
<dbReference type="EMBL" id="AMZH03027426">
    <property type="protein sequence ID" value="RRT34153.1"/>
    <property type="molecule type" value="Genomic_DNA"/>
</dbReference>
<evidence type="ECO:0000256" key="1">
    <source>
        <dbReference type="SAM" id="MobiDB-lite"/>
    </source>
</evidence>
<accession>A0A426X3U2</accession>
<sequence length="71" mass="7942">MKTRAKSAKATATAMKPKVALTKKKSRKKPSASSSAKDDHRDKPKKPPTAFFYYLYASLHPDPLLLRSCFC</sequence>
<feature type="region of interest" description="Disordered" evidence="1">
    <location>
        <begin position="1"/>
        <end position="46"/>
    </location>
</feature>
<feature type="compositionally biased region" description="Low complexity" evidence="1">
    <location>
        <begin position="8"/>
        <end position="20"/>
    </location>
</feature>
<feature type="compositionally biased region" description="Basic residues" evidence="1">
    <location>
        <begin position="21"/>
        <end position="30"/>
    </location>
</feature>
<organism evidence="2 3">
    <name type="scientific">Ensete ventricosum</name>
    <name type="common">Abyssinian banana</name>
    <name type="synonym">Musa ensete</name>
    <dbReference type="NCBI Taxonomy" id="4639"/>
    <lineage>
        <taxon>Eukaryota</taxon>
        <taxon>Viridiplantae</taxon>
        <taxon>Streptophyta</taxon>
        <taxon>Embryophyta</taxon>
        <taxon>Tracheophyta</taxon>
        <taxon>Spermatophyta</taxon>
        <taxon>Magnoliopsida</taxon>
        <taxon>Liliopsida</taxon>
        <taxon>Zingiberales</taxon>
        <taxon>Musaceae</taxon>
        <taxon>Ensete</taxon>
    </lineage>
</organism>
<dbReference type="Proteomes" id="UP000287651">
    <property type="component" value="Unassembled WGS sequence"/>
</dbReference>
<proteinExistence type="predicted"/>